<accession>A0AAE1GFH6</accession>
<name>A0AAE1GFH6_PETCI</name>
<dbReference type="AlphaFoldDB" id="A0AAE1GFH6"/>
<keyword evidence="2" id="KW-1185">Reference proteome</keyword>
<sequence>MAAGDAVVMCYSASQQWYQYYGVYRVRERIVKRYAGRGQEKQDGQRDGPFPSSLHLLPMSTSVSQALPVLPTPSPNVHFCLPVPFLSVCLPAYLPILPTTPSPNVHLLSHSVFFEFPPII</sequence>
<comment type="caution">
    <text evidence="1">The sequence shown here is derived from an EMBL/GenBank/DDBJ whole genome shotgun (WGS) entry which is preliminary data.</text>
</comment>
<proteinExistence type="predicted"/>
<dbReference type="Proteomes" id="UP001286313">
    <property type="component" value="Unassembled WGS sequence"/>
</dbReference>
<dbReference type="EMBL" id="JAWQEG010000390">
    <property type="protein sequence ID" value="KAK3890794.1"/>
    <property type="molecule type" value="Genomic_DNA"/>
</dbReference>
<organism evidence="1 2">
    <name type="scientific">Petrolisthes cinctipes</name>
    <name type="common">Flat porcelain crab</name>
    <dbReference type="NCBI Taxonomy" id="88211"/>
    <lineage>
        <taxon>Eukaryota</taxon>
        <taxon>Metazoa</taxon>
        <taxon>Ecdysozoa</taxon>
        <taxon>Arthropoda</taxon>
        <taxon>Crustacea</taxon>
        <taxon>Multicrustacea</taxon>
        <taxon>Malacostraca</taxon>
        <taxon>Eumalacostraca</taxon>
        <taxon>Eucarida</taxon>
        <taxon>Decapoda</taxon>
        <taxon>Pleocyemata</taxon>
        <taxon>Anomura</taxon>
        <taxon>Galatheoidea</taxon>
        <taxon>Porcellanidae</taxon>
        <taxon>Petrolisthes</taxon>
    </lineage>
</organism>
<protein>
    <submittedName>
        <fullName evidence="1">Uncharacterized protein</fullName>
    </submittedName>
</protein>
<reference evidence="1" key="1">
    <citation type="submission" date="2023-10" db="EMBL/GenBank/DDBJ databases">
        <title>Genome assemblies of two species of porcelain crab, Petrolisthes cinctipes and Petrolisthes manimaculis (Anomura: Porcellanidae).</title>
        <authorList>
            <person name="Angst P."/>
        </authorList>
    </citation>
    <scope>NUCLEOTIDE SEQUENCE</scope>
    <source>
        <strain evidence="1">PB745_01</strain>
        <tissue evidence="1">Gill</tissue>
    </source>
</reference>
<evidence type="ECO:0000313" key="1">
    <source>
        <dbReference type="EMBL" id="KAK3890794.1"/>
    </source>
</evidence>
<evidence type="ECO:0000313" key="2">
    <source>
        <dbReference type="Proteomes" id="UP001286313"/>
    </source>
</evidence>
<gene>
    <name evidence="1" type="ORF">Pcinc_005268</name>
</gene>